<name>A0A9D4H782_DREPO</name>
<comment type="caution">
    <text evidence="1">The sequence shown here is derived from an EMBL/GenBank/DDBJ whole genome shotgun (WGS) entry which is preliminary data.</text>
</comment>
<dbReference type="EMBL" id="JAIWYP010000005">
    <property type="protein sequence ID" value="KAH3828748.1"/>
    <property type="molecule type" value="Genomic_DNA"/>
</dbReference>
<organism evidence="1 2">
    <name type="scientific">Dreissena polymorpha</name>
    <name type="common">Zebra mussel</name>
    <name type="synonym">Mytilus polymorpha</name>
    <dbReference type="NCBI Taxonomy" id="45954"/>
    <lineage>
        <taxon>Eukaryota</taxon>
        <taxon>Metazoa</taxon>
        <taxon>Spiralia</taxon>
        <taxon>Lophotrochozoa</taxon>
        <taxon>Mollusca</taxon>
        <taxon>Bivalvia</taxon>
        <taxon>Autobranchia</taxon>
        <taxon>Heteroconchia</taxon>
        <taxon>Euheterodonta</taxon>
        <taxon>Imparidentia</taxon>
        <taxon>Neoheterodontei</taxon>
        <taxon>Myida</taxon>
        <taxon>Dreissenoidea</taxon>
        <taxon>Dreissenidae</taxon>
        <taxon>Dreissena</taxon>
    </lineage>
</organism>
<dbReference type="Proteomes" id="UP000828390">
    <property type="component" value="Unassembled WGS sequence"/>
</dbReference>
<gene>
    <name evidence="1" type="ORF">DPMN_130731</name>
</gene>
<evidence type="ECO:0000313" key="1">
    <source>
        <dbReference type="EMBL" id="KAH3828748.1"/>
    </source>
</evidence>
<accession>A0A9D4H782</accession>
<evidence type="ECO:0000313" key="2">
    <source>
        <dbReference type="Proteomes" id="UP000828390"/>
    </source>
</evidence>
<reference evidence="1" key="1">
    <citation type="journal article" date="2019" name="bioRxiv">
        <title>The Genome of the Zebra Mussel, Dreissena polymorpha: A Resource for Invasive Species Research.</title>
        <authorList>
            <person name="McCartney M.A."/>
            <person name="Auch B."/>
            <person name="Kono T."/>
            <person name="Mallez S."/>
            <person name="Zhang Y."/>
            <person name="Obille A."/>
            <person name="Becker A."/>
            <person name="Abrahante J.E."/>
            <person name="Garbe J."/>
            <person name="Badalamenti J.P."/>
            <person name="Herman A."/>
            <person name="Mangelson H."/>
            <person name="Liachko I."/>
            <person name="Sullivan S."/>
            <person name="Sone E.D."/>
            <person name="Koren S."/>
            <person name="Silverstein K.A.T."/>
            <person name="Beckman K.B."/>
            <person name="Gohl D.M."/>
        </authorList>
    </citation>
    <scope>NUCLEOTIDE SEQUENCE</scope>
    <source>
        <strain evidence="1">Duluth1</strain>
        <tissue evidence="1">Whole animal</tissue>
    </source>
</reference>
<protein>
    <submittedName>
        <fullName evidence="1">Uncharacterized protein</fullName>
    </submittedName>
</protein>
<reference evidence="1" key="2">
    <citation type="submission" date="2020-11" db="EMBL/GenBank/DDBJ databases">
        <authorList>
            <person name="McCartney M.A."/>
            <person name="Auch B."/>
            <person name="Kono T."/>
            <person name="Mallez S."/>
            <person name="Becker A."/>
            <person name="Gohl D.M."/>
            <person name="Silverstein K.A.T."/>
            <person name="Koren S."/>
            <person name="Bechman K.B."/>
            <person name="Herman A."/>
            <person name="Abrahante J.E."/>
            <person name="Garbe J."/>
        </authorList>
    </citation>
    <scope>NUCLEOTIDE SEQUENCE</scope>
    <source>
        <strain evidence="1">Duluth1</strain>
        <tissue evidence="1">Whole animal</tissue>
    </source>
</reference>
<dbReference type="AlphaFoldDB" id="A0A9D4H782"/>
<proteinExistence type="predicted"/>
<sequence length="74" mass="8513">MNHDRHVNIFALEGVTSLTLFHSPRATLQTVPDELIENENLDKPNVLTEVHTYECMKSIYVNLNLHLNYSVCTD</sequence>
<keyword evidence="2" id="KW-1185">Reference proteome</keyword>